<comment type="caution">
    <text evidence="3">Lacks conserved residue(s) required for the propagation of feature annotation.</text>
</comment>
<dbReference type="SUPFAM" id="SSF102645">
    <property type="entry name" value="CoaB-like"/>
    <property type="match status" value="1"/>
</dbReference>
<comment type="cofactor">
    <cofactor evidence="3">
        <name>Mg(2+)</name>
        <dbReference type="ChEBI" id="CHEBI:18420"/>
    </cofactor>
</comment>
<comment type="catalytic activity">
    <reaction evidence="3 4">
        <text>(R)-4'-phosphopantothenate + L-cysteine + CTP = N-[(R)-4-phosphopantothenoyl]-L-cysteine + CMP + diphosphate + H(+)</text>
        <dbReference type="Rhea" id="RHEA:19397"/>
        <dbReference type="ChEBI" id="CHEBI:10986"/>
        <dbReference type="ChEBI" id="CHEBI:15378"/>
        <dbReference type="ChEBI" id="CHEBI:33019"/>
        <dbReference type="ChEBI" id="CHEBI:35235"/>
        <dbReference type="ChEBI" id="CHEBI:37563"/>
        <dbReference type="ChEBI" id="CHEBI:59458"/>
        <dbReference type="ChEBI" id="CHEBI:60377"/>
        <dbReference type="EC" id="6.3.2.5"/>
    </reaction>
</comment>
<comment type="catalytic activity">
    <reaction evidence="3 4">
        <text>N-[(R)-4-phosphopantothenoyl]-L-cysteine + H(+) = (R)-4'-phosphopantetheine + CO2</text>
        <dbReference type="Rhea" id="RHEA:16793"/>
        <dbReference type="ChEBI" id="CHEBI:15378"/>
        <dbReference type="ChEBI" id="CHEBI:16526"/>
        <dbReference type="ChEBI" id="CHEBI:59458"/>
        <dbReference type="ChEBI" id="CHEBI:61723"/>
        <dbReference type="EC" id="4.1.1.36"/>
    </reaction>
</comment>
<dbReference type="UniPathway" id="UPA00241">
    <property type="reaction ID" value="UER00353"/>
</dbReference>
<name>A0A0E4GB72_9FIRM</name>
<dbReference type="InterPro" id="IPR036551">
    <property type="entry name" value="Flavin_trans-like"/>
</dbReference>
<evidence type="ECO:0000259" key="6">
    <source>
        <dbReference type="Pfam" id="PF04127"/>
    </source>
</evidence>
<accession>A0A0E4GB72</accession>
<evidence type="ECO:0000256" key="2">
    <source>
        <dbReference type="ARBA" id="ARBA00023239"/>
    </source>
</evidence>
<keyword evidence="3" id="KW-0511">Multifunctional enzyme</keyword>
<dbReference type="STRING" id="690567.1837"/>
<dbReference type="Pfam" id="PF02441">
    <property type="entry name" value="Flavoprotein"/>
    <property type="match status" value="1"/>
</dbReference>
<evidence type="ECO:0000313" key="8">
    <source>
        <dbReference type="Proteomes" id="UP000045545"/>
    </source>
</evidence>
<keyword evidence="3" id="KW-0479">Metal-binding</keyword>
<dbReference type="Pfam" id="PF04127">
    <property type="entry name" value="DFP"/>
    <property type="match status" value="1"/>
</dbReference>
<keyword evidence="3 4" id="KW-0436">Ligase</keyword>
<dbReference type="EC" id="4.1.1.36" evidence="3"/>
<evidence type="ECO:0000313" key="7">
    <source>
        <dbReference type="EMBL" id="CFX77022.1"/>
    </source>
</evidence>
<dbReference type="GO" id="GO:0004632">
    <property type="term" value="F:phosphopantothenate--cysteine ligase activity"/>
    <property type="evidence" value="ECO:0007669"/>
    <property type="project" value="UniProtKB-UniRule"/>
</dbReference>
<dbReference type="EMBL" id="CGIH01000029">
    <property type="protein sequence ID" value="CFX77022.1"/>
    <property type="molecule type" value="Genomic_DNA"/>
</dbReference>
<feature type="domain" description="Flavoprotein" evidence="5">
    <location>
        <begin position="3"/>
        <end position="175"/>
    </location>
</feature>
<organism evidence="7 8">
    <name type="scientific">Syntrophomonas zehnderi OL-4</name>
    <dbReference type="NCBI Taxonomy" id="690567"/>
    <lineage>
        <taxon>Bacteria</taxon>
        <taxon>Bacillati</taxon>
        <taxon>Bacillota</taxon>
        <taxon>Clostridia</taxon>
        <taxon>Eubacteriales</taxon>
        <taxon>Syntrophomonadaceae</taxon>
        <taxon>Syntrophomonas</taxon>
    </lineage>
</organism>
<comment type="cofactor">
    <cofactor evidence="3">
        <name>FMN</name>
        <dbReference type="ChEBI" id="CHEBI:58210"/>
    </cofactor>
    <text evidence="3">Binds 1 FMN per subunit.</text>
</comment>
<dbReference type="PANTHER" id="PTHR14359:SF6">
    <property type="entry name" value="PHOSPHOPANTOTHENOYLCYSTEINE DECARBOXYLASE"/>
    <property type="match status" value="1"/>
</dbReference>
<reference evidence="7 8" key="1">
    <citation type="submission" date="2015-03" db="EMBL/GenBank/DDBJ databases">
        <authorList>
            <person name="Murphy D."/>
        </authorList>
    </citation>
    <scope>NUCLEOTIDE SEQUENCE [LARGE SCALE GENOMIC DNA]</scope>
    <source>
        <strain evidence="7 8">OL-4</strain>
    </source>
</reference>
<dbReference type="EC" id="6.3.2.5" evidence="3"/>
<proteinExistence type="inferred from homology"/>
<feature type="binding site" evidence="3">
    <location>
        <position position="286"/>
    </location>
    <ligand>
        <name>CTP</name>
        <dbReference type="ChEBI" id="CHEBI:37563"/>
    </ligand>
</feature>
<dbReference type="InterPro" id="IPR007085">
    <property type="entry name" value="DNA/pantothenate-metab_flavo_C"/>
</dbReference>
<comment type="function">
    <text evidence="3">Catalyzes two sequential steps in the biosynthesis of coenzyme A. In the first step cysteine is conjugated to 4'-phosphopantothenate to form 4-phosphopantothenoylcysteine. In the second step the latter compound is decarboxylated to form 4'-phosphopantotheine.</text>
</comment>
<sequence length="400" mass="43588">MAKTVGIGITGGIAAYKMADLVSQLKKDDIDVIVMMTENATKFITPLTFKTLTGRETVVDLWSESLEYKVQHIGIAEELDLLVIAPATANFIAKMAHGMADDLLSTVALANTAPVLVVPAMNSNMYNNSIVQENIKTLQYHGCYIMEPDSGVLACGVEGKGRLPETQKIYEEIIKILNPQRDLQGIRLMVNAGTTCEDIDPVRYIANRGTGKMGYAIAREAARRGADVILVSGKSNLSVPDNLKYIEVWSAEEMCQVMLKHQPACDVIIGAAAVGDFRIAHVAAQKLKKADNTSQVLQLELIGTPDILKEMGKNKRESQIMVGFAAETENILENARQKLISKNLDFIVANDVTMEGAGFAADTNIVTLIDREGDVESLPKMTKDEVASAILDRLVHLLKI</sequence>
<comment type="function">
    <text evidence="4">Catalyzes two steps in the biosynthesis of coenzyme A. In the first step cysteine is conjugated to 4'-phosphopantothenate to form 4-phosphopantothenoylcysteine, in the latter compound is decarboxylated to form 4'-phosphopantotheine.</text>
</comment>
<evidence type="ECO:0000256" key="3">
    <source>
        <dbReference type="HAMAP-Rule" id="MF_02225"/>
    </source>
</evidence>
<feature type="active site" description="Proton donor" evidence="3">
    <location>
        <position position="155"/>
    </location>
</feature>
<dbReference type="Proteomes" id="UP000045545">
    <property type="component" value="Unassembled WGS sequence"/>
</dbReference>
<dbReference type="AlphaFoldDB" id="A0A0E4GB72"/>
<dbReference type="Gene3D" id="3.40.50.10300">
    <property type="entry name" value="CoaB-like"/>
    <property type="match status" value="1"/>
</dbReference>
<feature type="region of interest" description="Phosphopantothenoylcysteine decarboxylase" evidence="3">
    <location>
        <begin position="1"/>
        <end position="187"/>
    </location>
</feature>
<feature type="domain" description="DNA/pantothenate metabolism flavoprotein C-terminal" evidence="6">
    <location>
        <begin position="183"/>
        <end position="396"/>
    </location>
</feature>
<feature type="binding site" evidence="3">
    <location>
        <position position="338"/>
    </location>
    <ligand>
        <name>CTP</name>
        <dbReference type="ChEBI" id="CHEBI:37563"/>
    </ligand>
</feature>
<dbReference type="GO" id="GO:0071513">
    <property type="term" value="C:phosphopantothenoylcysteine decarboxylase complex"/>
    <property type="evidence" value="ECO:0007669"/>
    <property type="project" value="TreeGrafter"/>
</dbReference>
<dbReference type="HAMAP" id="MF_02225">
    <property type="entry name" value="CoaBC"/>
    <property type="match status" value="1"/>
</dbReference>
<dbReference type="InterPro" id="IPR035929">
    <property type="entry name" value="CoaB-like_sf"/>
</dbReference>
<keyword evidence="1 3" id="KW-0210">Decarboxylase</keyword>
<dbReference type="InterPro" id="IPR005252">
    <property type="entry name" value="CoaBC"/>
</dbReference>
<protein>
    <recommendedName>
        <fullName evidence="3">Coenzyme A biosynthesis bifunctional protein CoaBC</fullName>
    </recommendedName>
    <alternativeName>
        <fullName evidence="3">DNA/pantothenate metabolism flavoprotein</fullName>
    </alternativeName>
    <alternativeName>
        <fullName evidence="3">Phosphopantothenoylcysteine synthetase/decarboxylase</fullName>
        <shortName evidence="3">PPCS-PPCDC</shortName>
    </alternativeName>
    <domain>
        <recommendedName>
            <fullName evidence="3">Phosphopantothenoylcysteine decarboxylase</fullName>
            <shortName evidence="3">PPC decarboxylase</shortName>
            <shortName evidence="3">PPC-DC</shortName>
            <ecNumber evidence="3">4.1.1.36</ecNumber>
        </recommendedName>
        <alternativeName>
            <fullName evidence="3">CoaC</fullName>
        </alternativeName>
    </domain>
    <domain>
        <recommendedName>
            <fullName evidence="3">Phosphopantothenate--cysteine ligase</fullName>
            <ecNumber evidence="3">6.3.2.5</ecNumber>
        </recommendedName>
        <alternativeName>
            <fullName evidence="3">CoaB</fullName>
        </alternativeName>
        <alternativeName>
            <fullName evidence="3">Phosphopantothenoylcysteine synthetase</fullName>
            <shortName evidence="3">PPC synthetase</shortName>
            <shortName evidence="3">PPC-S</shortName>
        </alternativeName>
    </domain>
</protein>
<dbReference type="RefSeq" id="WP_046497989.1">
    <property type="nucleotide sequence ID" value="NZ_CGIH01000029.1"/>
</dbReference>
<feature type="binding site" evidence="3">
    <location>
        <begin position="305"/>
        <end position="308"/>
    </location>
    <ligand>
        <name>CTP</name>
        <dbReference type="ChEBI" id="CHEBI:37563"/>
    </ligand>
</feature>
<keyword evidence="2 3" id="KW-0456">Lyase</keyword>
<gene>
    <name evidence="3" type="primary">coaBC</name>
    <name evidence="7" type="ORF">1837</name>
</gene>
<feature type="binding site" evidence="3">
    <location>
        <position position="276"/>
    </location>
    <ligand>
        <name>CTP</name>
        <dbReference type="ChEBI" id="CHEBI:37563"/>
    </ligand>
</feature>
<dbReference type="GO" id="GO:0015941">
    <property type="term" value="P:pantothenate catabolic process"/>
    <property type="evidence" value="ECO:0007669"/>
    <property type="project" value="InterPro"/>
</dbReference>
<dbReference type="OrthoDB" id="9802554at2"/>
<dbReference type="GO" id="GO:0046872">
    <property type="term" value="F:metal ion binding"/>
    <property type="evidence" value="ECO:0007669"/>
    <property type="project" value="UniProtKB-KW"/>
</dbReference>
<keyword evidence="3 4" id="KW-0288">FMN</keyword>
<dbReference type="GO" id="GO:0010181">
    <property type="term" value="F:FMN binding"/>
    <property type="evidence" value="ECO:0007669"/>
    <property type="project" value="UniProtKB-UniRule"/>
</dbReference>
<comment type="pathway">
    <text evidence="3 4">Cofactor biosynthesis; coenzyme A biosynthesis; CoA from (R)-pantothenate: step 2/5.</text>
</comment>
<evidence type="ECO:0000256" key="1">
    <source>
        <dbReference type="ARBA" id="ARBA00022793"/>
    </source>
</evidence>
<evidence type="ECO:0000259" key="5">
    <source>
        <dbReference type="Pfam" id="PF02441"/>
    </source>
</evidence>
<dbReference type="PANTHER" id="PTHR14359">
    <property type="entry name" value="HOMO-OLIGOMERIC FLAVIN CONTAINING CYS DECARBOXYLASE FAMILY"/>
    <property type="match status" value="1"/>
</dbReference>
<keyword evidence="8" id="KW-1185">Reference proteome</keyword>
<comment type="pathway">
    <text evidence="3 4">Cofactor biosynthesis; coenzyme A biosynthesis; CoA from (R)-pantothenate: step 3/5.</text>
</comment>
<evidence type="ECO:0000256" key="4">
    <source>
        <dbReference type="RuleBase" id="RU364078"/>
    </source>
</evidence>
<dbReference type="InterPro" id="IPR003382">
    <property type="entry name" value="Flavoprotein"/>
</dbReference>
<feature type="region of interest" description="Phosphopantothenate--cysteine ligase" evidence="3">
    <location>
        <begin position="188"/>
        <end position="400"/>
    </location>
</feature>
<dbReference type="NCBIfam" id="TIGR00521">
    <property type="entry name" value="coaBC_dfp"/>
    <property type="match status" value="1"/>
</dbReference>
<comment type="similarity">
    <text evidence="3 4">In the C-terminal section; belongs to the PPC synthetase family.</text>
</comment>
<dbReference type="GO" id="GO:0004633">
    <property type="term" value="F:phosphopantothenoylcysteine decarboxylase activity"/>
    <property type="evidence" value="ECO:0007669"/>
    <property type="project" value="UniProtKB-UniRule"/>
</dbReference>
<feature type="binding site" evidence="3">
    <location>
        <position position="342"/>
    </location>
    <ligand>
        <name>CTP</name>
        <dbReference type="ChEBI" id="CHEBI:37563"/>
    </ligand>
</feature>
<dbReference type="GO" id="GO:0015937">
    <property type="term" value="P:coenzyme A biosynthetic process"/>
    <property type="evidence" value="ECO:0007669"/>
    <property type="project" value="UniProtKB-UniRule"/>
</dbReference>
<dbReference type="SUPFAM" id="SSF52507">
    <property type="entry name" value="Homo-oligomeric flavin-containing Cys decarboxylases, HFCD"/>
    <property type="match status" value="1"/>
</dbReference>
<comment type="similarity">
    <text evidence="3 4">In the N-terminal section; belongs to the HFCD (homo-oligomeric flavin containing Cys decarboxylase) superfamily.</text>
</comment>
<keyword evidence="3" id="KW-0460">Magnesium</keyword>
<feature type="binding site" evidence="3">
    <location>
        <position position="324"/>
    </location>
    <ligand>
        <name>CTP</name>
        <dbReference type="ChEBI" id="CHEBI:37563"/>
    </ligand>
</feature>
<keyword evidence="3 4" id="KW-0285">Flavoprotein</keyword>
<dbReference type="Gene3D" id="3.40.50.1950">
    <property type="entry name" value="Flavin prenyltransferase-like"/>
    <property type="match status" value="1"/>
</dbReference>